<gene>
    <name evidence="1" type="primary">Necator_chrIII.g9645</name>
    <name evidence="1" type="ORF">RB195_008880</name>
</gene>
<accession>A0ABR1CQR3</accession>
<dbReference type="Proteomes" id="UP001303046">
    <property type="component" value="Unassembled WGS sequence"/>
</dbReference>
<name>A0ABR1CQR3_NECAM</name>
<proteinExistence type="predicted"/>
<keyword evidence="2" id="KW-1185">Reference proteome</keyword>
<evidence type="ECO:0000313" key="2">
    <source>
        <dbReference type="Proteomes" id="UP001303046"/>
    </source>
</evidence>
<protein>
    <submittedName>
        <fullName evidence="1">Uncharacterized protein</fullName>
    </submittedName>
</protein>
<comment type="caution">
    <text evidence="1">The sequence shown here is derived from an EMBL/GenBank/DDBJ whole genome shotgun (WGS) entry which is preliminary data.</text>
</comment>
<evidence type="ECO:0000313" key="1">
    <source>
        <dbReference type="EMBL" id="KAK6740692.1"/>
    </source>
</evidence>
<dbReference type="EMBL" id="JAVFWL010000003">
    <property type="protein sequence ID" value="KAK6740692.1"/>
    <property type="molecule type" value="Genomic_DNA"/>
</dbReference>
<organism evidence="1 2">
    <name type="scientific">Necator americanus</name>
    <name type="common">Human hookworm</name>
    <dbReference type="NCBI Taxonomy" id="51031"/>
    <lineage>
        <taxon>Eukaryota</taxon>
        <taxon>Metazoa</taxon>
        <taxon>Ecdysozoa</taxon>
        <taxon>Nematoda</taxon>
        <taxon>Chromadorea</taxon>
        <taxon>Rhabditida</taxon>
        <taxon>Rhabditina</taxon>
        <taxon>Rhabditomorpha</taxon>
        <taxon>Strongyloidea</taxon>
        <taxon>Ancylostomatidae</taxon>
        <taxon>Bunostominae</taxon>
        <taxon>Necator</taxon>
    </lineage>
</organism>
<sequence>MHEDMKDTIDGRDIKTSLYHLVTRRLGPYVHKFHQCKEVVDDCPYSTDQHITVTTGSRAETTRLLPSIVNLHCAVTVKLSPRCGEIVCI</sequence>
<reference evidence="1 2" key="1">
    <citation type="submission" date="2023-08" db="EMBL/GenBank/DDBJ databases">
        <title>A Necator americanus chromosomal reference genome.</title>
        <authorList>
            <person name="Ilik V."/>
            <person name="Petrzelkova K.J."/>
            <person name="Pardy F."/>
            <person name="Fuh T."/>
            <person name="Niatou-Singa F.S."/>
            <person name="Gouil Q."/>
            <person name="Baker L."/>
            <person name="Ritchie M.E."/>
            <person name="Jex A.R."/>
            <person name="Gazzola D."/>
            <person name="Li H."/>
            <person name="Toshio Fujiwara R."/>
            <person name="Zhan B."/>
            <person name="Aroian R.V."/>
            <person name="Pafco B."/>
            <person name="Schwarz E.M."/>
        </authorList>
    </citation>
    <scope>NUCLEOTIDE SEQUENCE [LARGE SCALE GENOMIC DNA]</scope>
    <source>
        <strain evidence="1 2">Aroian</strain>
        <tissue evidence="1">Whole animal</tissue>
    </source>
</reference>